<evidence type="ECO:0000313" key="2">
    <source>
        <dbReference type="Proteomes" id="UP001608902"/>
    </source>
</evidence>
<keyword evidence="2" id="KW-1185">Reference proteome</keyword>
<dbReference type="EMBL" id="JBGFUD010005875">
    <property type="protein sequence ID" value="MFH4980654.1"/>
    <property type="molecule type" value="Genomic_DNA"/>
</dbReference>
<dbReference type="Proteomes" id="UP001608902">
    <property type="component" value="Unassembled WGS sequence"/>
</dbReference>
<evidence type="ECO:0000313" key="1">
    <source>
        <dbReference type="EMBL" id="MFH4980654.1"/>
    </source>
</evidence>
<comment type="caution">
    <text evidence="1">The sequence shown here is derived from an EMBL/GenBank/DDBJ whole genome shotgun (WGS) entry which is preliminary data.</text>
</comment>
<sequence>MDAPNTFRCSRIHKYMHIAPVEPRDSEKSPLIAVLTEKNSAEISAEHSKRLRYLKNVSQMYAVFIHKYGWRNDLHTRTETSGYIYSFHF</sequence>
<reference evidence="1 2" key="1">
    <citation type="submission" date="2024-08" db="EMBL/GenBank/DDBJ databases">
        <title>Gnathostoma spinigerum genome.</title>
        <authorList>
            <person name="Gonzalez-Bertolin B."/>
            <person name="Monzon S."/>
            <person name="Zaballos A."/>
            <person name="Jimenez P."/>
            <person name="Dekumyoy P."/>
            <person name="Varona S."/>
            <person name="Cuesta I."/>
            <person name="Sumanam S."/>
            <person name="Adisakwattana P."/>
            <person name="Gasser R.B."/>
            <person name="Hernandez-Gonzalez A."/>
            <person name="Young N.D."/>
            <person name="Perteguer M.J."/>
        </authorList>
    </citation>
    <scope>NUCLEOTIDE SEQUENCE [LARGE SCALE GENOMIC DNA]</scope>
    <source>
        <strain evidence="1">AL3</strain>
        <tissue evidence="1">Liver</tissue>
    </source>
</reference>
<proteinExistence type="predicted"/>
<gene>
    <name evidence="1" type="ORF">AB6A40_007363</name>
</gene>
<name>A0ABD6EL08_9BILA</name>
<accession>A0ABD6EL08</accession>
<protein>
    <submittedName>
        <fullName evidence="1">Uncharacterized protein</fullName>
    </submittedName>
</protein>
<organism evidence="1 2">
    <name type="scientific">Gnathostoma spinigerum</name>
    <dbReference type="NCBI Taxonomy" id="75299"/>
    <lineage>
        <taxon>Eukaryota</taxon>
        <taxon>Metazoa</taxon>
        <taxon>Ecdysozoa</taxon>
        <taxon>Nematoda</taxon>
        <taxon>Chromadorea</taxon>
        <taxon>Rhabditida</taxon>
        <taxon>Spirurina</taxon>
        <taxon>Gnathostomatomorpha</taxon>
        <taxon>Gnathostomatoidea</taxon>
        <taxon>Gnathostomatidae</taxon>
        <taxon>Gnathostoma</taxon>
    </lineage>
</organism>
<dbReference type="AlphaFoldDB" id="A0ABD6EL08"/>